<protein>
    <submittedName>
        <fullName evidence="1">Uncharacterized protein</fullName>
    </submittedName>
</protein>
<keyword evidence="2" id="KW-1185">Reference proteome</keyword>
<dbReference type="AlphaFoldDB" id="A0AA37WHX5"/>
<proteinExistence type="predicted"/>
<sequence>MRIQIAKNELFIELDEKDLVNLSQKYLIKDKFKFSILDDESLLISLRMEGSDKLCTMYDSNELIIFLPFNEFEKWLNSDNTIYHSSKGNNASNNMHITLKKNTVTPKVKAIKIANESTLDNNNFIYN</sequence>
<name>A0AA37WHX5_9BACT</name>
<dbReference type="Pfam" id="PF22668">
    <property type="entry name" value="DUF7009"/>
    <property type="match status" value="1"/>
</dbReference>
<reference evidence="1" key="1">
    <citation type="journal article" date="2014" name="Int. J. Syst. Evol. Microbiol.">
        <title>Complete genome sequence of Corynebacterium casei LMG S-19264T (=DSM 44701T), isolated from a smear-ripened cheese.</title>
        <authorList>
            <consortium name="US DOE Joint Genome Institute (JGI-PGF)"/>
            <person name="Walter F."/>
            <person name="Albersmeier A."/>
            <person name="Kalinowski J."/>
            <person name="Ruckert C."/>
        </authorList>
    </citation>
    <scope>NUCLEOTIDE SEQUENCE</scope>
    <source>
        <strain evidence="1">NBRC 108769</strain>
    </source>
</reference>
<comment type="caution">
    <text evidence="1">The sequence shown here is derived from an EMBL/GenBank/DDBJ whole genome shotgun (WGS) entry which is preliminary data.</text>
</comment>
<reference evidence="1" key="2">
    <citation type="submission" date="2023-01" db="EMBL/GenBank/DDBJ databases">
        <title>Draft genome sequence of Portibacter lacus strain NBRC 108769.</title>
        <authorList>
            <person name="Sun Q."/>
            <person name="Mori K."/>
        </authorList>
    </citation>
    <scope>NUCLEOTIDE SEQUENCE</scope>
    <source>
        <strain evidence="1">NBRC 108769</strain>
    </source>
</reference>
<evidence type="ECO:0000313" key="2">
    <source>
        <dbReference type="Proteomes" id="UP001156666"/>
    </source>
</evidence>
<gene>
    <name evidence="1" type="ORF">GCM10007940_47600</name>
</gene>
<evidence type="ECO:0000313" key="1">
    <source>
        <dbReference type="EMBL" id="GLR20144.1"/>
    </source>
</evidence>
<dbReference type="RefSeq" id="WP_235294982.1">
    <property type="nucleotide sequence ID" value="NZ_BSOH01000037.1"/>
</dbReference>
<dbReference type="EMBL" id="BSOH01000037">
    <property type="protein sequence ID" value="GLR20144.1"/>
    <property type="molecule type" value="Genomic_DNA"/>
</dbReference>
<dbReference type="InterPro" id="IPR053825">
    <property type="entry name" value="DUF7009"/>
</dbReference>
<dbReference type="Proteomes" id="UP001156666">
    <property type="component" value="Unassembled WGS sequence"/>
</dbReference>
<organism evidence="1 2">
    <name type="scientific">Portibacter lacus</name>
    <dbReference type="NCBI Taxonomy" id="1099794"/>
    <lineage>
        <taxon>Bacteria</taxon>
        <taxon>Pseudomonadati</taxon>
        <taxon>Bacteroidota</taxon>
        <taxon>Saprospiria</taxon>
        <taxon>Saprospirales</taxon>
        <taxon>Haliscomenobacteraceae</taxon>
        <taxon>Portibacter</taxon>
    </lineage>
</organism>
<accession>A0AA37WHX5</accession>